<sequence>MNDDTTDSRSGDAQEIDLQLERISRQRASLLARHQQKLTGLMGTREDLRGVHAMADFVDDAVRWTA</sequence>
<dbReference type="RefSeq" id="WP_344008800.1">
    <property type="nucleotide sequence ID" value="NZ_BAAAMY010000011.1"/>
</dbReference>
<gene>
    <name evidence="1" type="ORF">GCM10009737_33610</name>
</gene>
<protein>
    <submittedName>
        <fullName evidence="1">Uncharacterized protein</fullName>
    </submittedName>
</protein>
<proteinExistence type="predicted"/>
<evidence type="ECO:0000313" key="1">
    <source>
        <dbReference type="EMBL" id="GAA1928970.1"/>
    </source>
</evidence>
<accession>A0ABN2PRN3</accession>
<organism evidence="1 2">
    <name type="scientific">Nocardioides lentus</name>
    <dbReference type="NCBI Taxonomy" id="338077"/>
    <lineage>
        <taxon>Bacteria</taxon>
        <taxon>Bacillati</taxon>
        <taxon>Actinomycetota</taxon>
        <taxon>Actinomycetes</taxon>
        <taxon>Propionibacteriales</taxon>
        <taxon>Nocardioidaceae</taxon>
        <taxon>Nocardioides</taxon>
    </lineage>
</organism>
<keyword evidence="2" id="KW-1185">Reference proteome</keyword>
<dbReference type="Proteomes" id="UP001501612">
    <property type="component" value="Unassembled WGS sequence"/>
</dbReference>
<reference evidence="1 2" key="1">
    <citation type="journal article" date="2019" name="Int. J. Syst. Evol. Microbiol.">
        <title>The Global Catalogue of Microorganisms (GCM) 10K type strain sequencing project: providing services to taxonomists for standard genome sequencing and annotation.</title>
        <authorList>
            <consortium name="The Broad Institute Genomics Platform"/>
            <consortium name="The Broad Institute Genome Sequencing Center for Infectious Disease"/>
            <person name="Wu L."/>
            <person name="Ma J."/>
        </authorList>
    </citation>
    <scope>NUCLEOTIDE SEQUENCE [LARGE SCALE GENOMIC DNA]</scope>
    <source>
        <strain evidence="1 2">JCM 14046</strain>
    </source>
</reference>
<evidence type="ECO:0000313" key="2">
    <source>
        <dbReference type="Proteomes" id="UP001501612"/>
    </source>
</evidence>
<comment type="caution">
    <text evidence="1">The sequence shown here is derived from an EMBL/GenBank/DDBJ whole genome shotgun (WGS) entry which is preliminary data.</text>
</comment>
<dbReference type="EMBL" id="BAAAMY010000011">
    <property type="protein sequence ID" value="GAA1928970.1"/>
    <property type="molecule type" value="Genomic_DNA"/>
</dbReference>
<name>A0ABN2PRN3_9ACTN</name>